<dbReference type="InterPro" id="IPR013783">
    <property type="entry name" value="Ig-like_fold"/>
</dbReference>
<feature type="signal peptide" evidence="3">
    <location>
        <begin position="1"/>
        <end position="18"/>
    </location>
</feature>
<evidence type="ECO:0000259" key="4">
    <source>
        <dbReference type="PROSITE" id="PS50835"/>
    </source>
</evidence>
<dbReference type="SUPFAM" id="SSF48726">
    <property type="entry name" value="Immunoglobulin"/>
    <property type="match status" value="2"/>
</dbReference>
<organism evidence="5 6">
    <name type="scientific">Prosthecobacter algae</name>
    <dbReference type="NCBI Taxonomy" id="1144682"/>
    <lineage>
        <taxon>Bacteria</taxon>
        <taxon>Pseudomonadati</taxon>
        <taxon>Verrucomicrobiota</taxon>
        <taxon>Verrucomicrobiia</taxon>
        <taxon>Verrucomicrobiales</taxon>
        <taxon>Verrucomicrobiaceae</taxon>
        <taxon>Prosthecobacter</taxon>
    </lineage>
</organism>
<dbReference type="EMBL" id="BAABIA010000003">
    <property type="protein sequence ID" value="GAA5138125.1"/>
    <property type="molecule type" value="Genomic_DNA"/>
</dbReference>
<keyword evidence="1" id="KW-0677">Repeat</keyword>
<keyword evidence="2" id="KW-1015">Disulfide bond</keyword>
<dbReference type="CDD" id="cd00096">
    <property type="entry name" value="Ig"/>
    <property type="match status" value="1"/>
</dbReference>
<dbReference type="SMART" id="SM00409">
    <property type="entry name" value="IG"/>
    <property type="match status" value="2"/>
</dbReference>
<sequence>MGLVICLMRFLSRLLALAMCLSCVHVEASEPARRVIGFDLPHFSIAGTSSNFRPGLVEQGFKLSTPVDGVFVQGPLYNFSPINGGNYARFISGAANLKIAHQDGLPFTPHQVDLAEYSVNLPVTFVGRKADNSTVTVSYTMDGRYDGTGPLADFQTFVFPESFAQIVELSVPGTGYYLDNLAVTPHGIEAPEPPLLTPPLVYDINWNDLPHRLDQPTSFGGQRSPSTSVFGTQYVRSQIGPLTDRPLELGGVEAVYDQFGMNMSRRAERYVLEFDMTQLGSSSLAVFMDHTHGLLRTDFNGNGSVTFYSGTSNNAFTGINPNSSYSPRAITHCTMDFDLGNRRARIDINGTKVAEWAMNRLPGFDLRQFRFSLSGADIVGIDNIKISAFDVSPLLAAPVELDFYTVSVGSSQTRSFSVSNISDDDLTITGMTSSSSVFTLETPLPLVIPARGSSVVTVKATPTSGQTFTGDLALQAGPHVVSLSASVTGYQQPVPGTFSLHPKTQVLTERQYVTLSSIYDGTGVSHYEWTFNGIPIPSATTRNYQIASATPAKAGLYKVAAVLTNGQRVFSNAANIAVVRHEPINRTIPLGGRVELVCTAAGSPLIYEWRRNGELIQTTSGPVAANGSVLVLHPVGLSSEGHYTCNVSIGTVGSSQSTSVRGMDANLSLLLPPRILTDKLPHLRVGDYTSFQLRTSSPSTFFSASGLPHGIILDPWSGRVFGQPALAITLDPSHPDRASPYRVTFTASNESGAGPAMELEWWIHPKPQTHNFAGLIAREKLSMDPLGLGGRFTLSTTAKGTLTGSMVIAGKAFPVIGNPSYNTEDGALEGELHFNKSAKSEPIFVRILPNGRVTSGSDGVLEGGQLLPKAAAKQHQGLYPAALLPEVSQTALEDDGSTPGGLGYLSFKVSPTGTVTYAGRLGDGTQVTGSHSLVIHPEDTEAARLPIYLMPQAQRSFFSGWVSYAEAQVDGNLEWAKQPHVKNTTYREGFLLQSLQVIGSRHVAPAPGQTLMNLGDSAHDLELTSPGLPEPAIKTLQVQPNHRAVISGKGVPAGVVMTISPSTSLFSGSYVSGKYRGYPIKATFQGVFVPRLGQGVGTILSLSEESLKLNLTSPELDVGQVRIFPAK</sequence>
<reference evidence="6" key="1">
    <citation type="journal article" date="2019" name="Int. J. Syst. Evol. Microbiol.">
        <title>The Global Catalogue of Microorganisms (GCM) 10K type strain sequencing project: providing services to taxonomists for standard genome sequencing and annotation.</title>
        <authorList>
            <consortium name="The Broad Institute Genomics Platform"/>
            <consortium name="The Broad Institute Genome Sequencing Center for Infectious Disease"/>
            <person name="Wu L."/>
            <person name="Ma J."/>
        </authorList>
    </citation>
    <scope>NUCLEOTIDE SEQUENCE [LARGE SCALE GENOMIC DNA]</scope>
    <source>
        <strain evidence="6">JCM 18053</strain>
    </source>
</reference>
<dbReference type="Pfam" id="PF13927">
    <property type="entry name" value="Ig_3"/>
    <property type="match status" value="1"/>
</dbReference>
<evidence type="ECO:0000256" key="3">
    <source>
        <dbReference type="SAM" id="SignalP"/>
    </source>
</evidence>
<keyword evidence="3" id="KW-0732">Signal</keyword>
<evidence type="ECO:0000313" key="5">
    <source>
        <dbReference type="EMBL" id="GAA5138125.1"/>
    </source>
</evidence>
<dbReference type="Gene3D" id="2.60.40.10">
    <property type="entry name" value="Immunoglobulins"/>
    <property type="match status" value="4"/>
</dbReference>
<evidence type="ECO:0000256" key="2">
    <source>
        <dbReference type="ARBA" id="ARBA00023157"/>
    </source>
</evidence>
<dbReference type="PROSITE" id="PS50835">
    <property type="entry name" value="IG_LIKE"/>
    <property type="match status" value="1"/>
</dbReference>
<name>A0ABP9P049_9BACT</name>
<dbReference type="PANTHER" id="PTHR44170:SF6">
    <property type="entry name" value="CONTACTIN"/>
    <property type="match status" value="1"/>
</dbReference>
<feature type="chain" id="PRO_5046657818" description="Ig-like domain-containing protein" evidence="3">
    <location>
        <begin position="19"/>
        <end position="1127"/>
    </location>
</feature>
<protein>
    <recommendedName>
        <fullName evidence="4">Ig-like domain-containing protein</fullName>
    </recommendedName>
</protein>
<accession>A0ABP9P049</accession>
<dbReference type="Proteomes" id="UP001499852">
    <property type="component" value="Unassembled WGS sequence"/>
</dbReference>
<gene>
    <name evidence="5" type="ORF">GCM10023213_16290</name>
</gene>
<dbReference type="InterPro" id="IPR036179">
    <property type="entry name" value="Ig-like_dom_sf"/>
</dbReference>
<dbReference type="PANTHER" id="PTHR44170">
    <property type="entry name" value="PROTEIN SIDEKICK"/>
    <property type="match status" value="1"/>
</dbReference>
<evidence type="ECO:0000256" key="1">
    <source>
        <dbReference type="ARBA" id="ARBA00022737"/>
    </source>
</evidence>
<keyword evidence="6" id="KW-1185">Reference proteome</keyword>
<dbReference type="InterPro" id="IPR007110">
    <property type="entry name" value="Ig-like_dom"/>
</dbReference>
<proteinExistence type="predicted"/>
<comment type="caution">
    <text evidence="5">The sequence shown here is derived from an EMBL/GenBank/DDBJ whole genome shotgun (WGS) entry which is preliminary data.</text>
</comment>
<evidence type="ECO:0000313" key="6">
    <source>
        <dbReference type="Proteomes" id="UP001499852"/>
    </source>
</evidence>
<dbReference type="InterPro" id="IPR003599">
    <property type="entry name" value="Ig_sub"/>
</dbReference>
<feature type="domain" description="Ig-like" evidence="4">
    <location>
        <begin position="574"/>
        <end position="661"/>
    </location>
</feature>